<comment type="subcellular location">
    <subcellularLocation>
        <location evidence="1">Cell membrane</location>
        <topology evidence="1">Multi-pass membrane protein</topology>
    </subcellularLocation>
</comment>
<keyword evidence="5 6" id="KW-0472">Membrane</keyword>
<evidence type="ECO:0000313" key="8">
    <source>
        <dbReference type="EMBL" id="MDX6804505.1"/>
    </source>
</evidence>
<feature type="transmembrane region" description="Helical" evidence="6">
    <location>
        <begin position="120"/>
        <end position="138"/>
    </location>
</feature>
<organism evidence="8 9">
    <name type="scientific">Terrihabitans rhizophilus</name>
    <dbReference type="NCBI Taxonomy" id="3092662"/>
    <lineage>
        <taxon>Bacteria</taxon>
        <taxon>Pseudomonadati</taxon>
        <taxon>Pseudomonadota</taxon>
        <taxon>Alphaproteobacteria</taxon>
        <taxon>Hyphomicrobiales</taxon>
        <taxon>Terrihabitans</taxon>
    </lineage>
</organism>
<feature type="transmembrane region" description="Helical" evidence="6">
    <location>
        <begin position="97"/>
        <end position="114"/>
    </location>
</feature>
<protein>
    <submittedName>
        <fullName evidence="8">Type II secretion system F family protein</fullName>
    </submittedName>
</protein>
<evidence type="ECO:0000256" key="3">
    <source>
        <dbReference type="ARBA" id="ARBA00022692"/>
    </source>
</evidence>
<proteinExistence type="predicted"/>
<keyword evidence="9" id="KW-1185">Reference proteome</keyword>
<sequence length="324" mass="35226">MEPQQIIIIALAAIAAAALAFIFAVPSQSRADKRHKAVRGSRVVDRVVANAARDATARRNQVSESLKELEKRGSNSRKIALSVRLERAGLDWNVRRFYGLSLISGMLFGLVGFVSTGLPVVGLLAAFAGGLGLPRWVLGYRTKRRQNRFIKEFPNAIDLIVRGVRSGLPLGDCIRMVAGEAQEPVRSEFRAVVEVQAVGVPLGEAVERLYQRTGVAEANFFGIVLAIQGQAGGNLSEALSNLARVLRERAKMKGKIQAMSMEAKSSAGIIGSLPILVGGGVYFMTPDYLEPLWTTSMGLVMLCAAGFWMMCGILIMRRMINFDF</sequence>
<evidence type="ECO:0000259" key="7">
    <source>
        <dbReference type="Pfam" id="PF00482"/>
    </source>
</evidence>
<reference evidence="8 9" key="1">
    <citation type="submission" date="2023-11" db="EMBL/GenBank/DDBJ databases">
        <authorList>
            <person name="Bao R."/>
        </authorList>
    </citation>
    <scope>NUCLEOTIDE SEQUENCE [LARGE SCALE GENOMIC DNA]</scope>
    <source>
        <strain evidence="8 9">PJ23</strain>
    </source>
</reference>
<name>A0ABU4RL96_9HYPH</name>
<dbReference type="Pfam" id="PF00482">
    <property type="entry name" value="T2SSF"/>
    <property type="match status" value="1"/>
</dbReference>
<feature type="domain" description="Type II secretion system protein GspF" evidence="7">
    <location>
        <begin position="157"/>
        <end position="278"/>
    </location>
</feature>
<feature type="transmembrane region" description="Helical" evidence="6">
    <location>
        <begin position="297"/>
        <end position="316"/>
    </location>
</feature>
<dbReference type="RefSeq" id="WP_319842632.1">
    <property type="nucleotide sequence ID" value="NZ_JAXAFJ010000001.1"/>
</dbReference>
<dbReference type="InterPro" id="IPR042094">
    <property type="entry name" value="T2SS_GspF_sf"/>
</dbReference>
<evidence type="ECO:0000256" key="4">
    <source>
        <dbReference type="ARBA" id="ARBA00022989"/>
    </source>
</evidence>
<evidence type="ECO:0000256" key="5">
    <source>
        <dbReference type="ARBA" id="ARBA00023136"/>
    </source>
</evidence>
<gene>
    <name evidence="8" type="ORF">SCD90_00380</name>
</gene>
<feature type="transmembrane region" description="Helical" evidence="6">
    <location>
        <begin position="6"/>
        <end position="26"/>
    </location>
</feature>
<evidence type="ECO:0000256" key="2">
    <source>
        <dbReference type="ARBA" id="ARBA00022475"/>
    </source>
</evidence>
<dbReference type="PANTHER" id="PTHR35007">
    <property type="entry name" value="INTEGRAL MEMBRANE PROTEIN-RELATED"/>
    <property type="match status" value="1"/>
</dbReference>
<evidence type="ECO:0000313" key="9">
    <source>
        <dbReference type="Proteomes" id="UP001274321"/>
    </source>
</evidence>
<feature type="transmembrane region" description="Helical" evidence="6">
    <location>
        <begin position="265"/>
        <end position="285"/>
    </location>
</feature>
<evidence type="ECO:0000256" key="6">
    <source>
        <dbReference type="SAM" id="Phobius"/>
    </source>
</evidence>
<comment type="caution">
    <text evidence="8">The sequence shown here is derived from an EMBL/GenBank/DDBJ whole genome shotgun (WGS) entry which is preliminary data.</text>
</comment>
<keyword evidence="3 6" id="KW-0812">Transmembrane</keyword>
<dbReference type="EMBL" id="JAXAFJ010000001">
    <property type="protein sequence ID" value="MDX6804505.1"/>
    <property type="molecule type" value="Genomic_DNA"/>
</dbReference>
<dbReference type="InterPro" id="IPR018076">
    <property type="entry name" value="T2SS_GspF_dom"/>
</dbReference>
<evidence type="ECO:0000256" key="1">
    <source>
        <dbReference type="ARBA" id="ARBA00004651"/>
    </source>
</evidence>
<dbReference type="Proteomes" id="UP001274321">
    <property type="component" value="Unassembled WGS sequence"/>
</dbReference>
<accession>A0ABU4RL96</accession>
<dbReference type="Gene3D" id="1.20.81.30">
    <property type="entry name" value="Type II secretion system (T2SS), domain F"/>
    <property type="match status" value="1"/>
</dbReference>
<keyword evidence="4 6" id="KW-1133">Transmembrane helix</keyword>
<keyword evidence="2" id="KW-1003">Cell membrane</keyword>
<dbReference type="PANTHER" id="PTHR35007:SF1">
    <property type="entry name" value="PILUS ASSEMBLY PROTEIN"/>
    <property type="match status" value="1"/>
</dbReference>